<feature type="compositionally biased region" description="Basic and acidic residues" evidence="10">
    <location>
        <begin position="204"/>
        <end position="214"/>
    </location>
</feature>
<dbReference type="SUPFAM" id="SSF50494">
    <property type="entry name" value="Trypsin-like serine proteases"/>
    <property type="match status" value="1"/>
</dbReference>
<feature type="domain" description="Thyroglobulin type-1" evidence="12">
    <location>
        <begin position="235"/>
        <end position="300"/>
    </location>
</feature>
<evidence type="ECO:0000259" key="11">
    <source>
        <dbReference type="PROSITE" id="PS50240"/>
    </source>
</evidence>
<name>A0AAD9R6X6_ACRCE</name>
<dbReference type="Proteomes" id="UP001249851">
    <property type="component" value="Unassembled WGS sequence"/>
</dbReference>
<keyword evidence="13" id="KW-0812">Transmembrane</keyword>
<dbReference type="PRINTS" id="PR00722">
    <property type="entry name" value="CHYMOTRYPSIN"/>
</dbReference>
<dbReference type="PROSITE" id="PS50240">
    <property type="entry name" value="TRYPSIN_DOM"/>
    <property type="match status" value="1"/>
</dbReference>
<reference evidence="13" key="1">
    <citation type="journal article" date="2023" name="G3 (Bethesda)">
        <title>Whole genome assembly and annotation of the endangered Caribbean coral Acropora cervicornis.</title>
        <authorList>
            <person name="Selwyn J.D."/>
            <person name="Vollmer S.V."/>
        </authorList>
    </citation>
    <scope>NUCLEOTIDE SEQUENCE</scope>
    <source>
        <strain evidence="13">K2</strain>
    </source>
</reference>
<evidence type="ECO:0000256" key="1">
    <source>
        <dbReference type="ARBA" id="ARBA00004613"/>
    </source>
</evidence>
<dbReference type="GO" id="GO:0006508">
    <property type="term" value="P:proteolysis"/>
    <property type="evidence" value="ECO:0007669"/>
    <property type="project" value="UniProtKB-KW"/>
</dbReference>
<keyword evidence="13" id="KW-0472">Membrane</keyword>
<evidence type="ECO:0000256" key="7">
    <source>
        <dbReference type="ARBA" id="ARBA00023157"/>
    </source>
</evidence>
<dbReference type="SMART" id="SM00020">
    <property type="entry name" value="Tryp_SPc"/>
    <property type="match status" value="1"/>
</dbReference>
<organism evidence="13 14">
    <name type="scientific">Acropora cervicornis</name>
    <name type="common">Staghorn coral</name>
    <dbReference type="NCBI Taxonomy" id="6130"/>
    <lineage>
        <taxon>Eukaryota</taxon>
        <taxon>Metazoa</taxon>
        <taxon>Cnidaria</taxon>
        <taxon>Anthozoa</taxon>
        <taxon>Hexacorallia</taxon>
        <taxon>Scleractinia</taxon>
        <taxon>Astrocoeniina</taxon>
        <taxon>Acroporidae</taxon>
        <taxon>Acropora</taxon>
    </lineage>
</organism>
<dbReference type="SUPFAM" id="SSF57610">
    <property type="entry name" value="Thyroglobulin type-1 domain"/>
    <property type="match status" value="2"/>
</dbReference>
<feature type="disulfide bond" evidence="9">
    <location>
        <begin position="280"/>
        <end position="300"/>
    </location>
</feature>
<keyword evidence="2" id="KW-0964">Secreted</keyword>
<evidence type="ECO:0000256" key="9">
    <source>
        <dbReference type="PROSITE-ProRule" id="PRU00500"/>
    </source>
</evidence>
<dbReference type="InterPro" id="IPR036857">
    <property type="entry name" value="Thyroglobulin_1_sf"/>
</dbReference>
<dbReference type="InterPro" id="IPR009003">
    <property type="entry name" value="Peptidase_S1_PA"/>
</dbReference>
<keyword evidence="7 9" id="KW-1015">Disulfide bond</keyword>
<keyword evidence="3 13" id="KW-0645">Protease</keyword>
<evidence type="ECO:0000256" key="4">
    <source>
        <dbReference type="ARBA" id="ARBA00022729"/>
    </source>
</evidence>
<dbReference type="InterPro" id="IPR001254">
    <property type="entry name" value="Trypsin_dom"/>
</dbReference>
<keyword evidence="4" id="KW-0732">Signal</keyword>
<comment type="subcellular location">
    <subcellularLocation>
        <location evidence="1">Secreted</location>
    </subcellularLocation>
</comment>
<dbReference type="FunFam" id="2.40.10.10:FF:000060">
    <property type="entry name" value="Acrosin"/>
    <property type="match status" value="1"/>
</dbReference>
<dbReference type="InterPro" id="IPR018114">
    <property type="entry name" value="TRYPSIN_HIS"/>
</dbReference>
<dbReference type="GO" id="GO:0004252">
    <property type="term" value="F:serine-type endopeptidase activity"/>
    <property type="evidence" value="ECO:0007669"/>
    <property type="project" value="InterPro"/>
</dbReference>
<keyword evidence="8" id="KW-0325">Glycoprotein</keyword>
<proteinExistence type="predicted"/>
<dbReference type="PANTHER" id="PTHR24252:SF7">
    <property type="entry name" value="HYALIN"/>
    <property type="match status" value="1"/>
</dbReference>
<evidence type="ECO:0000256" key="5">
    <source>
        <dbReference type="ARBA" id="ARBA00022801"/>
    </source>
</evidence>
<evidence type="ECO:0000256" key="8">
    <source>
        <dbReference type="ARBA" id="ARBA00023180"/>
    </source>
</evidence>
<dbReference type="Gene3D" id="2.40.10.10">
    <property type="entry name" value="Trypsin-like serine proteases"/>
    <property type="match status" value="2"/>
</dbReference>
<evidence type="ECO:0000256" key="3">
    <source>
        <dbReference type="ARBA" id="ARBA00022670"/>
    </source>
</evidence>
<keyword evidence="6" id="KW-0720">Serine protease</keyword>
<dbReference type="AlphaFoldDB" id="A0AAD9R6X6"/>
<comment type="caution">
    <text evidence="13">The sequence shown here is derived from an EMBL/GenBank/DDBJ whole genome shotgun (WGS) entry which is preliminary data.</text>
</comment>
<protein>
    <submittedName>
        <fullName evidence="13">Transmembrane protease serine 11D</fullName>
    </submittedName>
</protein>
<dbReference type="PANTHER" id="PTHR24252">
    <property type="entry name" value="ACROSIN-RELATED"/>
    <property type="match status" value="1"/>
</dbReference>
<dbReference type="PROSITE" id="PS00134">
    <property type="entry name" value="TRYPSIN_HIS"/>
    <property type="match status" value="1"/>
</dbReference>
<accession>A0AAD9R6X6</accession>
<evidence type="ECO:0000259" key="12">
    <source>
        <dbReference type="PROSITE" id="PS51162"/>
    </source>
</evidence>
<keyword evidence="14" id="KW-1185">Reference proteome</keyword>
<feature type="region of interest" description="Disordered" evidence="10">
    <location>
        <begin position="204"/>
        <end position="250"/>
    </location>
</feature>
<comment type="caution">
    <text evidence="9">Lacks conserved residue(s) required for the propagation of feature annotation.</text>
</comment>
<feature type="domain" description="Peptidase S1" evidence="11">
    <location>
        <begin position="323"/>
        <end position="538"/>
    </location>
</feature>
<sequence>MPSLPPGAAIVPYSDDLERLQKRAIKVIYPLLSYTAALKESGLSTLHERREVISLKTFAAIKKDKSQKLHELLPKNTTGRYSLRNNRPFNLPKYVCPSTVRPPREGDCKIECLLNSNCHKWQYCCKVGCWQTCVNYTLCQLKKIEASLSRSSFTPTCKADGSFQEIQCQINPVLKCWKVDREGKKIQDLDATIKVTEPIGRQSLEAKEKKKNTEHQSSFWEEEDEIDGESVPQQKTPCELARERKLTRRQKRPGTFVPKCKSNGEFRLKQCHKKTKYCWCVDREGRRIPGTKSKEKKLNCRKVSNDCGKRHVLYPFMRRSRRIVGGLESVPNSWPWMIALFFNGTRLGCGGSIIKSSWVVTAAHCFNDLTSKNPADWEVWVGEHSFKRTSGIERKIPVKQIIIHPNYRPSNSSHPGNNDIALLRLPSSLHFDRVIHQICLPESYSFFNPGKRCIVTGWGHTASYNGTIGPNFLCAGYKEGGTDACYYDSGGPLACPIQGGRWVLAGIVSWGERCAQPHKYGVYTNVYRYIQWMSRVMRLDR</sequence>
<evidence type="ECO:0000256" key="6">
    <source>
        <dbReference type="ARBA" id="ARBA00022825"/>
    </source>
</evidence>
<dbReference type="PROSITE" id="PS00484">
    <property type="entry name" value="THYROGLOBULIN_1_1"/>
    <property type="match status" value="1"/>
</dbReference>
<evidence type="ECO:0000256" key="2">
    <source>
        <dbReference type="ARBA" id="ARBA00022525"/>
    </source>
</evidence>
<dbReference type="Pfam" id="PF00086">
    <property type="entry name" value="Thyroglobulin_1"/>
    <property type="match status" value="2"/>
</dbReference>
<evidence type="ECO:0000313" key="13">
    <source>
        <dbReference type="EMBL" id="KAK2574000.1"/>
    </source>
</evidence>
<reference evidence="13" key="2">
    <citation type="journal article" date="2023" name="Science">
        <title>Genomic signatures of disease resistance in endangered staghorn corals.</title>
        <authorList>
            <person name="Vollmer S.V."/>
            <person name="Selwyn J.D."/>
            <person name="Despard B.A."/>
            <person name="Roesel C.L."/>
        </authorList>
    </citation>
    <scope>NUCLEOTIDE SEQUENCE</scope>
    <source>
        <strain evidence="13">K2</strain>
    </source>
</reference>
<dbReference type="SMART" id="SM00211">
    <property type="entry name" value="TY"/>
    <property type="match status" value="2"/>
</dbReference>
<dbReference type="InterPro" id="IPR001314">
    <property type="entry name" value="Peptidase_S1A"/>
</dbReference>
<dbReference type="CDD" id="cd00191">
    <property type="entry name" value="TY"/>
    <property type="match status" value="2"/>
</dbReference>
<dbReference type="GO" id="GO:0005576">
    <property type="term" value="C:extracellular region"/>
    <property type="evidence" value="ECO:0007669"/>
    <property type="project" value="UniProtKB-SubCell"/>
</dbReference>
<dbReference type="Gene3D" id="4.10.800.10">
    <property type="entry name" value="Thyroglobulin type-1"/>
    <property type="match status" value="2"/>
</dbReference>
<dbReference type="EMBL" id="JARQWQ010000001">
    <property type="protein sequence ID" value="KAK2574000.1"/>
    <property type="molecule type" value="Genomic_DNA"/>
</dbReference>
<dbReference type="InterPro" id="IPR000716">
    <property type="entry name" value="Thyroglobulin_1"/>
</dbReference>
<dbReference type="PROSITE" id="PS51162">
    <property type="entry name" value="THYROGLOBULIN_1_2"/>
    <property type="match status" value="2"/>
</dbReference>
<feature type="domain" description="Thyroglobulin type-1" evidence="12">
    <location>
        <begin position="136"/>
        <end position="200"/>
    </location>
</feature>
<dbReference type="FunFam" id="2.40.10.10:FF:000054">
    <property type="entry name" value="Complement C1r subcomponent"/>
    <property type="match status" value="1"/>
</dbReference>
<feature type="disulfide bond" evidence="9">
    <location>
        <begin position="271"/>
        <end position="278"/>
    </location>
</feature>
<evidence type="ECO:0000313" key="14">
    <source>
        <dbReference type="Proteomes" id="UP001249851"/>
    </source>
</evidence>
<keyword evidence="5" id="KW-0378">Hydrolase</keyword>
<evidence type="ECO:0000256" key="10">
    <source>
        <dbReference type="SAM" id="MobiDB-lite"/>
    </source>
</evidence>
<gene>
    <name evidence="13" type="ORF">P5673_000114</name>
</gene>
<dbReference type="CDD" id="cd00190">
    <property type="entry name" value="Tryp_SPc"/>
    <property type="match status" value="1"/>
</dbReference>
<dbReference type="Pfam" id="PF00089">
    <property type="entry name" value="Trypsin"/>
    <property type="match status" value="1"/>
</dbReference>
<dbReference type="InterPro" id="IPR043504">
    <property type="entry name" value="Peptidase_S1_PA_chymotrypsin"/>
</dbReference>